<dbReference type="Proteomes" id="UP001314681">
    <property type="component" value="Unassembled WGS sequence"/>
</dbReference>
<keyword evidence="3" id="KW-1185">Reference proteome</keyword>
<dbReference type="InterPro" id="IPR001173">
    <property type="entry name" value="Glyco_trans_2-like"/>
</dbReference>
<name>A0ABS6K1C0_9FIRM</name>
<accession>A0ABS6K1C0</accession>
<reference evidence="2 3" key="1">
    <citation type="submission" date="2021-06" db="EMBL/GenBank/DDBJ databases">
        <title>Description of novel taxa of the family Lachnospiraceae.</title>
        <authorList>
            <person name="Chaplin A.V."/>
            <person name="Sokolova S.R."/>
            <person name="Pikina A.P."/>
            <person name="Korzhanova M."/>
            <person name="Belova V."/>
            <person name="Korostin D."/>
            <person name="Efimov B.A."/>
        </authorList>
    </citation>
    <scope>NUCLEOTIDE SEQUENCE [LARGE SCALE GENOMIC DNA]</scope>
    <source>
        <strain evidence="2 3">ASD4241</strain>
    </source>
</reference>
<protein>
    <submittedName>
        <fullName evidence="2">Glycosyltransferase</fullName>
        <ecNumber evidence="2">2.4.-.-</ecNumber>
    </submittedName>
</protein>
<dbReference type="SUPFAM" id="SSF53448">
    <property type="entry name" value="Nucleotide-diphospho-sugar transferases"/>
    <property type="match status" value="2"/>
</dbReference>
<dbReference type="Pfam" id="PF00535">
    <property type="entry name" value="Glycos_transf_2"/>
    <property type="match status" value="1"/>
</dbReference>
<dbReference type="EMBL" id="JAHQCX010000001">
    <property type="protein sequence ID" value="MBU9724639.1"/>
    <property type="molecule type" value="Genomic_DNA"/>
</dbReference>
<keyword evidence="2" id="KW-0328">Glycosyltransferase</keyword>
<evidence type="ECO:0000259" key="1">
    <source>
        <dbReference type="Pfam" id="PF00535"/>
    </source>
</evidence>
<keyword evidence="2" id="KW-0808">Transferase</keyword>
<dbReference type="GO" id="GO:0016757">
    <property type="term" value="F:glycosyltransferase activity"/>
    <property type="evidence" value="ECO:0007669"/>
    <property type="project" value="UniProtKB-KW"/>
</dbReference>
<dbReference type="Gene3D" id="3.90.550.10">
    <property type="entry name" value="Spore Coat Polysaccharide Biosynthesis Protein SpsA, Chain A"/>
    <property type="match status" value="1"/>
</dbReference>
<comment type="caution">
    <text evidence="2">The sequence shown here is derived from an EMBL/GenBank/DDBJ whole genome shotgun (WGS) entry which is preliminary data.</text>
</comment>
<dbReference type="RefSeq" id="WP_238726134.1">
    <property type="nucleotide sequence ID" value="NZ_JAHQCX010000001.1"/>
</dbReference>
<dbReference type="EC" id="2.4.-.-" evidence="2"/>
<dbReference type="PANTHER" id="PTHR43685:SF2">
    <property type="entry name" value="GLYCOSYLTRANSFERASE 2-LIKE DOMAIN-CONTAINING PROTEIN"/>
    <property type="match status" value="1"/>
</dbReference>
<organism evidence="2 3">
    <name type="scientific">Diplocloster modestus</name>
    <dbReference type="NCBI Taxonomy" id="2850322"/>
    <lineage>
        <taxon>Bacteria</taxon>
        <taxon>Bacillati</taxon>
        <taxon>Bacillota</taxon>
        <taxon>Clostridia</taxon>
        <taxon>Lachnospirales</taxon>
        <taxon>Lachnospiraceae</taxon>
        <taxon>Diplocloster</taxon>
    </lineage>
</organism>
<evidence type="ECO:0000313" key="3">
    <source>
        <dbReference type="Proteomes" id="UP001314681"/>
    </source>
</evidence>
<dbReference type="InterPro" id="IPR029044">
    <property type="entry name" value="Nucleotide-diphossugar_trans"/>
</dbReference>
<evidence type="ECO:0000313" key="2">
    <source>
        <dbReference type="EMBL" id="MBU9724639.1"/>
    </source>
</evidence>
<dbReference type="CDD" id="cd04184">
    <property type="entry name" value="GT2_RfbC_Mx_like"/>
    <property type="match status" value="1"/>
</dbReference>
<dbReference type="PANTHER" id="PTHR43685">
    <property type="entry name" value="GLYCOSYLTRANSFERASE"/>
    <property type="match status" value="1"/>
</dbReference>
<proteinExistence type="predicted"/>
<sequence length="477" mass="54684">MIQNIKKTWHYFKRNGITAALAKVSEQLSQQSAERNYSSWLADHLPEAAQLEAQRRHIFINPITFSIIVPTYCTNPTFLQQMVESVLNQTYPYLELCIADGSPDDSVATILSEYQDPRIHYRHLQENNGISGNTNAAFEMATGTYVALLDHDDLLTPDALYEMAIAVESNPATDMMYSDEDKVSADLRAYFNPHYKPDYNPELLRTNNYICHFLAVKRELAIRAGYFRPDYDGAQDYDFIFRCVELAQHIHHIPRILYHWRSHAESTAANPQSKRYAYEAGKRALESHLIRNNIEAIVSHTPHLGFYRVQYRIKITHDSDHCCLHISENAANPPLILKEVKQELISNCMRPDVGIVGGKTLYPNGRIKQAGLRRTSDGTYEPEYNGLKKHFSGYMHRANLQRCVDSVSCDCFAVKLELLDQLGVSPQDLQTQKDVNLLCERIRSAGYLVVFTPYACIKIKDSRMRHRGIKRNRSKHA</sequence>
<gene>
    <name evidence="2" type="ORF">KTH90_01285</name>
</gene>
<dbReference type="InterPro" id="IPR050834">
    <property type="entry name" value="Glycosyltransf_2"/>
</dbReference>
<feature type="domain" description="Glycosyltransferase 2-like" evidence="1">
    <location>
        <begin position="66"/>
        <end position="218"/>
    </location>
</feature>